<evidence type="ECO:0000313" key="2">
    <source>
        <dbReference type="EMBL" id="GMT25703.1"/>
    </source>
</evidence>
<dbReference type="EMBL" id="BTSY01000004">
    <property type="protein sequence ID" value="GMT25703.1"/>
    <property type="molecule type" value="Genomic_DNA"/>
</dbReference>
<accession>A0AAV5W4Q6</accession>
<evidence type="ECO:0000256" key="1">
    <source>
        <dbReference type="SAM" id="MobiDB-lite"/>
    </source>
</evidence>
<gene>
    <name evidence="2" type="ORF">PFISCL1PPCAC_17000</name>
</gene>
<feature type="non-terminal residue" evidence="2">
    <location>
        <position position="77"/>
    </location>
</feature>
<dbReference type="AlphaFoldDB" id="A0AAV5W4Q6"/>
<sequence>LICFLIKKKKNKKRSSQDESSNQISGNKKKKTKKSKKSKEEPVDADVTVLMPGHQMSQFTSGNLTAAIIENKFVFEL</sequence>
<feature type="compositionally biased region" description="Basic residues" evidence="1">
    <location>
        <begin position="27"/>
        <end position="37"/>
    </location>
</feature>
<organism evidence="2 3">
    <name type="scientific">Pristionchus fissidentatus</name>
    <dbReference type="NCBI Taxonomy" id="1538716"/>
    <lineage>
        <taxon>Eukaryota</taxon>
        <taxon>Metazoa</taxon>
        <taxon>Ecdysozoa</taxon>
        <taxon>Nematoda</taxon>
        <taxon>Chromadorea</taxon>
        <taxon>Rhabditida</taxon>
        <taxon>Rhabditina</taxon>
        <taxon>Diplogasteromorpha</taxon>
        <taxon>Diplogasteroidea</taxon>
        <taxon>Neodiplogasteridae</taxon>
        <taxon>Pristionchus</taxon>
    </lineage>
</organism>
<feature type="non-terminal residue" evidence="2">
    <location>
        <position position="1"/>
    </location>
</feature>
<dbReference type="Proteomes" id="UP001432322">
    <property type="component" value="Unassembled WGS sequence"/>
</dbReference>
<keyword evidence="3" id="KW-1185">Reference proteome</keyword>
<feature type="region of interest" description="Disordered" evidence="1">
    <location>
        <begin position="8"/>
        <end position="47"/>
    </location>
</feature>
<proteinExistence type="predicted"/>
<reference evidence="2" key="1">
    <citation type="submission" date="2023-10" db="EMBL/GenBank/DDBJ databases">
        <title>Genome assembly of Pristionchus species.</title>
        <authorList>
            <person name="Yoshida K."/>
            <person name="Sommer R.J."/>
        </authorList>
    </citation>
    <scope>NUCLEOTIDE SEQUENCE</scope>
    <source>
        <strain evidence="2">RS5133</strain>
    </source>
</reference>
<protein>
    <submittedName>
        <fullName evidence="2">Uncharacterized protein</fullName>
    </submittedName>
</protein>
<name>A0AAV5W4Q6_9BILA</name>
<evidence type="ECO:0000313" key="3">
    <source>
        <dbReference type="Proteomes" id="UP001432322"/>
    </source>
</evidence>
<comment type="caution">
    <text evidence="2">The sequence shown here is derived from an EMBL/GenBank/DDBJ whole genome shotgun (WGS) entry which is preliminary data.</text>
</comment>